<feature type="non-terminal residue" evidence="1">
    <location>
        <position position="400"/>
    </location>
</feature>
<dbReference type="RefSeq" id="WP_138108804.1">
    <property type="nucleotide sequence ID" value="NZ_VBUC01000011.1"/>
</dbReference>
<proteinExistence type="predicted"/>
<gene>
    <name evidence="1" type="ORF">FE247_06195</name>
</gene>
<protein>
    <recommendedName>
        <fullName evidence="3">Autotransporter domain-containing protein</fullName>
    </recommendedName>
</protein>
<dbReference type="EMBL" id="VBUC01000011">
    <property type="protein sequence ID" value="TLS99300.1"/>
    <property type="molecule type" value="Genomic_DNA"/>
</dbReference>
<reference evidence="1 2" key="1">
    <citation type="submission" date="2019-05" db="EMBL/GenBank/DDBJ databases">
        <title>Arcobacter cibarius and Arcobacter thereius providing challenges in identification an antibiotic susceptibility and Quinolone resistance.</title>
        <authorList>
            <person name="Busch A."/>
            <person name="Hanel I."/>
            <person name="Hotzel H."/>
            <person name="Tomaso H."/>
        </authorList>
    </citation>
    <scope>NUCLEOTIDE SEQUENCE [LARGE SCALE GENOMIC DNA]</scope>
    <source>
        <strain evidence="1 2">16CS0831-2</strain>
    </source>
</reference>
<evidence type="ECO:0000313" key="2">
    <source>
        <dbReference type="Proteomes" id="UP000305417"/>
    </source>
</evidence>
<sequence length="400" mass="42482">MSSFRVQNARFRILKGGKIGLCLSITLIGGILFFPTSSYSQTFFDTTVGTTLTAFDISVQKFTDQDTTSTATYNETITPQDIIFKPSKVQSSFVGIQNNEFDGTNSVTIYSAGVTTGSNSFKVLDGEYTVTDGVIYNYDTYYYEEYSPSTNFTITLESGSKANDIKKESSIYYNVSNPNTYSNLSTSYTANIILKGNNVVSGTTNLGIDGNIIIEEDGVNFQNDVTAGEIEIYTDKTAQFGGNITGNIVGNTGTLELNGNKVQTINGDINSANTTITSGTTLELVNDKNISSTVTGDGNLILQGNNIISNSVNLTGDVTTKGTSNFQNSLTADKININSGITTVTGDINSTNTNISSTLDAKKNITSTVIGSGTLNMNGTVDQTITGTVGVENLNIANGS</sequence>
<accession>A0ABY2V6E3</accession>
<organism evidence="1 2">
    <name type="scientific">Aliarcobacter cibarius</name>
    <dbReference type="NCBI Taxonomy" id="255507"/>
    <lineage>
        <taxon>Bacteria</taxon>
        <taxon>Pseudomonadati</taxon>
        <taxon>Campylobacterota</taxon>
        <taxon>Epsilonproteobacteria</taxon>
        <taxon>Campylobacterales</taxon>
        <taxon>Arcobacteraceae</taxon>
        <taxon>Aliarcobacter</taxon>
    </lineage>
</organism>
<name>A0ABY2V6E3_9BACT</name>
<evidence type="ECO:0000313" key="1">
    <source>
        <dbReference type="EMBL" id="TLS99300.1"/>
    </source>
</evidence>
<comment type="caution">
    <text evidence="1">The sequence shown here is derived from an EMBL/GenBank/DDBJ whole genome shotgun (WGS) entry which is preliminary data.</text>
</comment>
<keyword evidence="2" id="KW-1185">Reference proteome</keyword>
<evidence type="ECO:0008006" key="3">
    <source>
        <dbReference type="Google" id="ProtNLM"/>
    </source>
</evidence>
<dbReference type="Proteomes" id="UP000305417">
    <property type="component" value="Unassembled WGS sequence"/>
</dbReference>